<protein>
    <submittedName>
        <fullName evidence="3">Glycerophosphoryl diester phosphodiesterase</fullName>
    </submittedName>
</protein>
<feature type="domain" description="GP-PDE" evidence="2">
    <location>
        <begin position="20"/>
        <end position="247"/>
    </location>
</feature>
<accession>A0A077EIB6</accession>
<dbReference type="InterPro" id="IPR017946">
    <property type="entry name" value="PLC-like_Pdiesterase_TIM-brl"/>
</dbReference>
<dbReference type="RefSeq" id="WP_024565571.1">
    <property type="nucleotide sequence ID" value="NZ_CP007547.1"/>
</dbReference>
<sequence length="247" mass="28042">MKKYFIGALSIFSIMAMAQTQIIAHRGFWKTEGSAQNSIHALKGAQKLKVYGSEFDVRLSKDGVVVVNHDEDINKVVIAATDFKELRKQKLADGEVIPTLDEYLKQGKKEPAVQMILEIKPLASEAFEKEAVEKSLALVKKNKMENQTQYISFSLFICKELKRLDPKAKVQYLKGDLSPKEIKDLGIDGIDYHYSVFEKNPTWLKETKDLKLITNAWTVDNPDIFLKLKAQGIDFVTTNTPDVFQKL</sequence>
<evidence type="ECO:0000256" key="1">
    <source>
        <dbReference type="SAM" id="SignalP"/>
    </source>
</evidence>
<dbReference type="PANTHER" id="PTHR46211">
    <property type="entry name" value="GLYCEROPHOSPHORYL DIESTER PHOSPHODIESTERASE"/>
    <property type="match status" value="1"/>
</dbReference>
<dbReference type="PROSITE" id="PS51704">
    <property type="entry name" value="GP_PDE"/>
    <property type="match status" value="1"/>
</dbReference>
<dbReference type="HOGENOM" id="CLU_030006_3_5_10"/>
<feature type="chain" id="PRO_5001718414" evidence="1">
    <location>
        <begin position="19"/>
        <end position="247"/>
    </location>
</feature>
<organism evidence="3 4">
    <name type="scientific">Elizabethkingia anophelis NUHP1</name>
    <dbReference type="NCBI Taxonomy" id="1338011"/>
    <lineage>
        <taxon>Bacteria</taxon>
        <taxon>Pseudomonadati</taxon>
        <taxon>Bacteroidota</taxon>
        <taxon>Flavobacteriia</taxon>
        <taxon>Flavobacteriales</taxon>
        <taxon>Weeksellaceae</taxon>
        <taxon>Elizabethkingia</taxon>
    </lineage>
</organism>
<dbReference type="EMBL" id="CP007547">
    <property type="protein sequence ID" value="AIL46258.1"/>
    <property type="molecule type" value="Genomic_DNA"/>
</dbReference>
<dbReference type="InterPro" id="IPR030395">
    <property type="entry name" value="GP_PDE_dom"/>
</dbReference>
<dbReference type="GO" id="GO:0006629">
    <property type="term" value="P:lipid metabolic process"/>
    <property type="evidence" value="ECO:0007669"/>
    <property type="project" value="InterPro"/>
</dbReference>
<dbReference type="SUPFAM" id="SSF51695">
    <property type="entry name" value="PLC-like phosphodiesterases"/>
    <property type="match status" value="1"/>
</dbReference>
<reference evidence="3" key="1">
    <citation type="journal article" date="2013" name="Lancet">
        <title>First case of E anophelis outbreak in an intensive-care unit.</title>
        <authorList>
            <person name="Teo J."/>
            <person name="Tan S.Y."/>
            <person name="Tay M."/>
            <person name="Ding Y."/>
            <person name="Kjelleberg S."/>
            <person name="Givskov M."/>
            <person name="Lin R.T."/>
            <person name="Yang L."/>
        </authorList>
    </citation>
    <scope>NUCLEOTIDE SEQUENCE [LARGE SCALE GENOMIC DNA]</scope>
    <source>
        <strain evidence="3">NUHP1</strain>
    </source>
</reference>
<keyword evidence="1" id="KW-0732">Signal</keyword>
<dbReference type="Gene3D" id="3.20.20.190">
    <property type="entry name" value="Phosphatidylinositol (PI) phosphodiesterase"/>
    <property type="match status" value="1"/>
</dbReference>
<name>A0A077EIB6_9FLAO</name>
<feature type="signal peptide" evidence="1">
    <location>
        <begin position="1"/>
        <end position="18"/>
    </location>
</feature>
<dbReference type="AlphaFoldDB" id="A0A077EIB6"/>
<dbReference type="eggNOG" id="COG0584">
    <property type="taxonomic scope" value="Bacteria"/>
</dbReference>
<gene>
    <name evidence="3" type="ORF">BD94_2483</name>
</gene>
<evidence type="ECO:0000313" key="4">
    <source>
        <dbReference type="Proteomes" id="UP000028933"/>
    </source>
</evidence>
<dbReference type="KEGG" id="eao:BD94_2483"/>
<dbReference type="Pfam" id="PF03009">
    <property type="entry name" value="GDPD"/>
    <property type="match status" value="1"/>
</dbReference>
<reference evidence="3" key="2">
    <citation type="journal article" date="2015" name="Genome Biol. Evol.">
        <title>Complete Genome Sequence and Transcriptomic Analysis of the Novel Pathogen Elizabethkingia anophelis in Response to Oxidative Stress.</title>
        <authorList>
            <person name="Li Y."/>
            <person name="Liu Y."/>
            <person name="Chew S.C."/>
            <person name="Tay M."/>
            <person name="Salido M.M."/>
            <person name="Teo J."/>
            <person name="Lauro F.M."/>
            <person name="Givskov M."/>
            <person name="Yang L."/>
        </authorList>
    </citation>
    <scope>NUCLEOTIDE SEQUENCE</scope>
    <source>
        <strain evidence="3">NUHP1</strain>
    </source>
</reference>
<dbReference type="STRING" id="1338011.BD94_2483"/>
<evidence type="ECO:0000259" key="2">
    <source>
        <dbReference type="PROSITE" id="PS51704"/>
    </source>
</evidence>
<proteinExistence type="predicted"/>
<evidence type="ECO:0000313" key="3">
    <source>
        <dbReference type="EMBL" id="AIL46258.1"/>
    </source>
</evidence>
<dbReference type="Proteomes" id="UP000028933">
    <property type="component" value="Chromosome"/>
</dbReference>
<dbReference type="PANTHER" id="PTHR46211:SF1">
    <property type="entry name" value="GLYCEROPHOSPHODIESTER PHOSPHODIESTERASE, CYTOPLASMIC"/>
    <property type="match status" value="1"/>
</dbReference>
<dbReference type="GO" id="GO:0008081">
    <property type="term" value="F:phosphoric diester hydrolase activity"/>
    <property type="evidence" value="ECO:0007669"/>
    <property type="project" value="InterPro"/>
</dbReference>